<dbReference type="AlphaFoldDB" id="A0A2K0JHR2"/>
<dbReference type="Proteomes" id="UP000236163">
    <property type="component" value="Unassembled WGS sequence"/>
</dbReference>
<evidence type="ECO:0008006" key="3">
    <source>
        <dbReference type="Google" id="ProtNLM"/>
    </source>
</evidence>
<protein>
    <recommendedName>
        <fullName evidence="3">DNA-binding protein</fullName>
    </recommendedName>
</protein>
<organism evidence="1 2">
    <name type="scientific">Salmonella enterica subsp. houtenae serovar 50:g,z51:-</name>
    <dbReference type="NCBI Taxonomy" id="1173947"/>
    <lineage>
        <taxon>Bacteria</taxon>
        <taxon>Pseudomonadati</taxon>
        <taxon>Pseudomonadota</taxon>
        <taxon>Gammaproteobacteria</taxon>
        <taxon>Enterobacterales</taxon>
        <taxon>Enterobacteriaceae</taxon>
        <taxon>Salmonella</taxon>
    </lineage>
</organism>
<comment type="caution">
    <text evidence="1">The sequence shown here is derived from an EMBL/GenBank/DDBJ whole genome shotgun (WGS) entry which is preliminary data.</text>
</comment>
<sequence length="68" mass="8062">MSELITTREAQQLAKIGSTAFYMAKRFNPKEFPKERVMHCGKNHTPKIFYDKKEIINFFTVKYPNFSN</sequence>
<reference evidence="2" key="1">
    <citation type="submission" date="2017-12" db="EMBL/GenBank/DDBJ databases">
        <title>FDA dAtabase for Regulatory Grade micrObial Sequences (FDA-ARGOS): Supporting development and validation of Infectious Disease Dx tests.</title>
        <authorList>
            <person name="Sichtig H."/>
            <person name="Tallon L."/>
            <person name="Sadzewicz L."/>
            <person name="Sengamalay N."/>
            <person name="Nagaraj S."/>
            <person name="Vavikolanu K."/>
            <person name="Aluvathingal J."/>
            <person name="Nadendla S."/>
            <person name="Pirone D.C."/>
            <person name="Hoffman M."/>
            <person name="Muruvanda T."/>
            <person name="Allard M."/>
            <person name="Evans P."/>
        </authorList>
    </citation>
    <scope>NUCLEOTIDE SEQUENCE [LARGE SCALE GENOMIC DNA]</scope>
    <source>
        <strain evidence="2">FDAARGOS_55</strain>
    </source>
</reference>
<gene>
    <name evidence="1" type="ORF">RK55_017620</name>
</gene>
<name>A0A2K0JHR2_SALHO</name>
<evidence type="ECO:0000313" key="2">
    <source>
        <dbReference type="Proteomes" id="UP000236163"/>
    </source>
</evidence>
<proteinExistence type="predicted"/>
<accession>A0A2K0JHR2</accession>
<dbReference type="EMBL" id="JWSP02000004">
    <property type="protein sequence ID" value="PNO34816.1"/>
    <property type="molecule type" value="Genomic_DNA"/>
</dbReference>
<evidence type="ECO:0000313" key="1">
    <source>
        <dbReference type="EMBL" id="PNO34816.1"/>
    </source>
</evidence>